<protein>
    <recommendedName>
        <fullName evidence="2">Transcription initiation factor IIB</fullName>
    </recommendedName>
    <alternativeName>
        <fullName evidence="6">General transcription factor TFIIB</fullName>
    </alternativeName>
</protein>
<dbReference type="Pfam" id="PF08271">
    <property type="entry name" value="Zn_Ribbon_TF"/>
    <property type="match status" value="1"/>
</dbReference>
<dbReference type="PRINTS" id="PR00685">
    <property type="entry name" value="TIFACTORIIB"/>
</dbReference>
<name>A0AA38HAA9_9TREE</name>
<dbReference type="SUPFAM" id="SSF57783">
    <property type="entry name" value="Zinc beta-ribbon"/>
    <property type="match status" value="1"/>
</dbReference>
<dbReference type="PANTHER" id="PTHR11618">
    <property type="entry name" value="TRANSCRIPTION INITIATION FACTOR IIB-RELATED"/>
    <property type="match status" value="1"/>
</dbReference>
<dbReference type="PROSITE" id="PS51134">
    <property type="entry name" value="ZF_TFIIB"/>
    <property type="match status" value="1"/>
</dbReference>
<keyword evidence="9" id="KW-0863">Zinc-finger</keyword>
<evidence type="ECO:0000313" key="13">
    <source>
        <dbReference type="Proteomes" id="UP001164286"/>
    </source>
</evidence>
<dbReference type="GO" id="GO:0005634">
    <property type="term" value="C:nucleus"/>
    <property type="evidence" value="ECO:0007669"/>
    <property type="project" value="TreeGrafter"/>
</dbReference>
<reference evidence="12" key="1">
    <citation type="journal article" date="2022" name="G3 (Bethesda)">
        <title>High quality genome of the basidiomycete yeast Dioszegia hungarica PDD-24b-2 isolated from cloud water.</title>
        <authorList>
            <person name="Jarrige D."/>
            <person name="Haridas S."/>
            <person name="Bleykasten-Grosshans C."/>
            <person name="Joly M."/>
            <person name="Nadalig T."/>
            <person name="Sancelme M."/>
            <person name="Vuilleumier S."/>
            <person name="Grigoriev I.V."/>
            <person name="Amato P."/>
            <person name="Bringel F."/>
        </authorList>
    </citation>
    <scope>NUCLEOTIDE SEQUENCE</scope>
    <source>
        <strain evidence="12">PDD-24b-2</strain>
    </source>
</reference>
<comment type="caution">
    <text evidence="12">The sequence shown here is derived from an EMBL/GenBank/DDBJ whole genome shotgun (WGS) entry which is preliminary data.</text>
</comment>
<dbReference type="GO" id="GO:0051123">
    <property type="term" value="P:RNA polymerase II preinitiation complex assembly"/>
    <property type="evidence" value="ECO:0007669"/>
    <property type="project" value="UniProtKB-ARBA"/>
</dbReference>
<dbReference type="EMBL" id="JAKWFO010000005">
    <property type="protein sequence ID" value="KAI9636873.1"/>
    <property type="molecule type" value="Genomic_DNA"/>
</dbReference>
<dbReference type="GO" id="GO:0017025">
    <property type="term" value="F:TBP-class protein binding"/>
    <property type="evidence" value="ECO:0007669"/>
    <property type="project" value="InterPro"/>
</dbReference>
<feature type="compositionally biased region" description="Polar residues" evidence="10">
    <location>
        <begin position="357"/>
        <end position="374"/>
    </location>
</feature>
<evidence type="ECO:0000256" key="3">
    <source>
        <dbReference type="ARBA" id="ARBA00022737"/>
    </source>
</evidence>
<dbReference type="FunFam" id="1.10.472.170:FF:000001">
    <property type="entry name" value="Transcription initiation factor IIB"/>
    <property type="match status" value="1"/>
</dbReference>
<sequence>MLGVAGPKPPGPKYGQPVLPNLNVRQICPNCRSDPPNIIEEYSKGDLVCADCGTILGDRIVDTRSEWRTFAGDEGGDDPSRVGDAGNPLLGSNHLDTMISGRDGMTGMSRDLQRAQNRANAHNQNGKTSTANLQAAFSRISEKCDVMQLGSNITTRAQHVYKIADEKKVTKGKNENVVIAACIIFACRDGGANRSFTEVCKALKVSKKELGQVFNVIKAAVQEERSKSGTLPSTAGIASLSETVEGLMGRYCNYLDLSTSLFNSAKYISTHAASKTDIDGRTYPSIAAGVLYLACVLFGLTTGAKDLAEVAGVTDSTIKLICKKVAAKLDQVIKPEWKESYPKGYQHLLAIGKVNEPGTNGSQRSSTPKTNVNGEAQPAAAATPLISA</sequence>
<dbReference type="SUPFAM" id="SSF47954">
    <property type="entry name" value="Cyclin-like"/>
    <property type="match status" value="2"/>
</dbReference>
<evidence type="ECO:0000256" key="8">
    <source>
        <dbReference type="ARBA" id="ARBA00066213"/>
    </source>
</evidence>
<dbReference type="GO" id="GO:0008270">
    <property type="term" value="F:zinc ion binding"/>
    <property type="evidence" value="ECO:0007669"/>
    <property type="project" value="UniProtKB-KW"/>
</dbReference>
<dbReference type="GO" id="GO:0016251">
    <property type="term" value="F:RNA polymerase II general transcription initiation factor activity"/>
    <property type="evidence" value="ECO:0007669"/>
    <property type="project" value="TreeGrafter"/>
</dbReference>
<evidence type="ECO:0000256" key="9">
    <source>
        <dbReference type="PROSITE-ProRule" id="PRU00469"/>
    </source>
</evidence>
<dbReference type="PANTHER" id="PTHR11618:SF13">
    <property type="entry name" value="TRANSCRIPTION INITIATION FACTOR IIB"/>
    <property type="match status" value="1"/>
</dbReference>
<dbReference type="Gene3D" id="1.10.472.10">
    <property type="entry name" value="Cyclin-like"/>
    <property type="match status" value="1"/>
</dbReference>
<evidence type="ECO:0000256" key="5">
    <source>
        <dbReference type="ARBA" id="ARBA00023163"/>
    </source>
</evidence>
<evidence type="ECO:0000313" key="12">
    <source>
        <dbReference type="EMBL" id="KAI9636873.1"/>
    </source>
</evidence>
<evidence type="ECO:0000256" key="7">
    <source>
        <dbReference type="ARBA" id="ARBA00056616"/>
    </source>
</evidence>
<dbReference type="InterPro" id="IPR013137">
    <property type="entry name" value="Znf_TFIIB"/>
</dbReference>
<dbReference type="InterPro" id="IPR023486">
    <property type="entry name" value="TFIIB_CS"/>
</dbReference>
<evidence type="ECO:0000256" key="10">
    <source>
        <dbReference type="SAM" id="MobiDB-lite"/>
    </source>
</evidence>
<dbReference type="PROSITE" id="PS00782">
    <property type="entry name" value="TFIIB"/>
    <property type="match status" value="1"/>
</dbReference>
<dbReference type="InterPro" id="IPR036915">
    <property type="entry name" value="Cyclin-like_sf"/>
</dbReference>
<keyword evidence="13" id="KW-1185">Reference proteome</keyword>
<evidence type="ECO:0000256" key="2">
    <source>
        <dbReference type="ARBA" id="ARBA00013932"/>
    </source>
</evidence>
<proteinExistence type="inferred from homology"/>
<organism evidence="12 13">
    <name type="scientific">Dioszegia hungarica</name>
    <dbReference type="NCBI Taxonomy" id="4972"/>
    <lineage>
        <taxon>Eukaryota</taxon>
        <taxon>Fungi</taxon>
        <taxon>Dikarya</taxon>
        <taxon>Basidiomycota</taxon>
        <taxon>Agaricomycotina</taxon>
        <taxon>Tremellomycetes</taxon>
        <taxon>Tremellales</taxon>
        <taxon>Bulleribasidiaceae</taxon>
        <taxon>Dioszegia</taxon>
    </lineage>
</organism>
<keyword evidence="9" id="KW-0862">Zinc</keyword>
<gene>
    <name evidence="12" type="ORF">MKK02DRAFT_25687</name>
</gene>
<dbReference type="InterPro" id="IPR000812">
    <property type="entry name" value="TFIIB"/>
</dbReference>
<comment type="similarity">
    <text evidence="1">Belongs to the TFIIB family.</text>
</comment>
<keyword evidence="9" id="KW-0479">Metal-binding</keyword>
<keyword evidence="3" id="KW-0677">Repeat</keyword>
<dbReference type="GO" id="GO:0097550">
    <property type="term" value="C:transcription preinitiation complex"/>
    <property type="evidence" value="ECO:0007669"/>
    <property type="project" value="TreeGrafter"/>
</dbReference>
<evidence type="ECO:0000256" key="1">
    <source>
        <dbReference type="ARBA" id="ARBA00010857"/>
    </source>
</evidence>
<dbReference type="GeneID" id="77726276"/>
<accession>A0AA38HAA9</accession>
<dbReference type="InterPro" id="IPR013150">
    <property type="entry name" value="TFIIB_cyclin"/>
</dbReference>
<feature type="domain" description="TFIIB-type" evidence="11">
    <location>
        <begin position="24"/>
        <end position="57"/>
    </location>
</feature>
<dbReference type="Gene3D" id="1.10.472.170">
    <property type="match status" value="1"/>
</dbReference>
<evidence type="ECO:0000256" key="6">
    <source>
        <dbReference type="ARBA" id="ARBA00031706"/>
    </source>
</evidence>
<feature type="region of interest" description="Disordered" evidence="10">
    <location>
        <begin position="354"/>
        <end position="388"/>
    </location>
</feature>
<evidence type="ECO:0000256" key="4">
    <source>
        <dbReference type="ARBA" id="ARBA00023015"/>
    </source>
</evidence>
<evidence type="ECO:0000259" key="11">
    <source>
        <dbReference type="PROSITE" id="PS51134"/>
    </source>
</evidence>
<comment type="subunit">
    <text evidence="8">Associates with TFIID-IIA (DA complex) to form TFIID-IIA-IIB (DAB-complex) which is then recognized by polymerase II.</text>
</comment>
<keyword evidence="4" id="KW-0805">Transcription regulation</keyword>
<dbReference type="AlphaFoldDB" id="A0AA38HAA9"/>
<keyword evidence="5" id="KW-0804">Transcription</keyword>
<dbReference type="Proteomes" id="UP001164286">
    <property type="component" value="Unassembled WGS sequence"/>
</dbReference>
<dbReference type="Pfam" id="PF00382">
    <property type="entry name" value="TFIIB"/>
    <property type="match status" value="2"/>
</dbReference>
<comment type="function">
    <text evidence="7">General factor that plays a major role in the activation of eukaryotic genes transcribed by RNA polymerase II.</text>
</comment>
<dbReference type="RefSeq" id="XP_052946650.1">
    <property type="nucleotide sequence ID" value="XM_053087075.1"/>
</dbReference>